<dbReference type="InterPro" id="IPR051202">
    <property type="entry name" value="Peptidase_C40"/>
</dbReference>
<dbReference type="eggNOG" id="COG0791">
    <property type="taxonomic scope" value="Bacteria"/>
</dbReference>
<dbReference type="PANTHER" id="PTHR47053">
    <property type="entry name" value="MUREIN DD-ENDOPEPTIDASE MEPH-RELATED"/>
    <property type="match status" value="1"/>
</dbReference>
<dbReference type="STRING" id="103621.GCA_001067145_01606"/>
<keyword evidence="6" id="KW-0732">Signal</keyword>
<proteinExistence type="inferred from homology"/>
<keyword evidence="4" id="KW-0788">Thiol protease</keyword>
<feature type="chain" id="PRO_5002904040" evidence="6">
    <location>
        <begin position="24"/>
        <end position="432"/>
    </location>
</feature>
<dbReference type="GO" id="GO:0006508">
    <property type="term" value="P:proteolysis"/>
    <property type="evidence" value="ECO:0007669"/>
    <property type="project" value="UniProtKB-KW"/>
</dbReference>
<dbReference type="SUPFAM" id="SSF54001">
    <property type="entry name" value="Cysteine proteinases"/>
    <property type="match status" value="1"/>
</dbReference>
<dbReference type="Proteomes" id="UP000004778">
    <property type="component" value="Unassembled WGS sequence"/>
</dbReference>
<dbReference type="Gene3D" id="3.90.1720.10">
    <property type="entry name" value="endopeptidase domain like (from Nostoc punctiforme)"/>
    <property type="match status" value="1"/>
</dbReference>
<keyword evidence="3" id="KW-0378">Hydrolase</keyword>
<dbReference type="InterPro" id="IPR000064">
    <property type="entry name" value="NLP_P60_dom"/>
</dbReference>
<comment type="similarity">
    <text evidence="1">Belongs to the peptidase C40 family.</text>
</comment>
<dbReference type="OrthoDB" id="5177647at2"/>
<comment type="caution">
    <text evidence="8">The sequence shown here is derived from an EMBL/GenBank/DDBJ whole genome shotgun (WGS) entry which is preliminary data.</text>
</comment>
<evidence type="ECO:0000256" key="6">
    <source>
        <dbReference type="SAM" id="SignalP"/>
    </source>
</evidence>
<evidence type="ECO:0000256" key="2">
    <source>
        <dbReference type="ARBA" id="ARBA00022670"/>
    </source>
</evidence>
<dbReference type="AlphaFoldDB" id="C0W603"/>
<keyword evidence="5" id="KW-0175">Coiled coil</keyword>
<feature type="coiled-coil region" evidence="5">
    <location>
        <begin position="230"/>
        <end position="268"/>
    </location>
</feature>
<keyword evidence="2" id="KW-0645">Protease</keyword>
<evidence type="ECO:0000256" key="5">
    <source>
        <dbReference type="SAM" id="Coils"/>
    </source>
</evidence>
<dbReference type="EMBL" id="ACFH01000099">
    <property type="protein sequence ID" value="EEH65835.1"/>
    <property type="molecule type" value="Genomic_DNA"/>
</dbReference>
<evidence type="ECO:0000313" key="8">
    <source>
        <dbReference type="EMBL" id="EEH65835.1"/>
    </source>
</evidence>
<dbReference type="HOGENOM" id="CLU_034085_3_0_11"/>
<accession>C0W603</accession>
<feature type="signal peptide" evidence="6">
    <location>
        <begin position="1"/>
        <end position="23"/>
    </location>
</feature>
<evidence type="ECO:0000259" key="7">
    <source>
        <dbReference type="PROSITE" id="PS51935"/>
    </source>
</evidence>
<evidence type="ECO:0000256" key="1">
    <source>
        <dbReference type="ARBA" id="ARBA00007074"/>
    </source>
</evidence>
<dbReference type="InterPro" id="IPR038765">
    <property type="entry name" value="Papain-like_cys_pep_sf"/>
</dbReference>
<evidence type="ECO:0000256" key="4">
    <source>
        <dbReference type="ARBA" id="ARBA00022807"/>
    </source>
</evidence>
<feature type="coiled-coil region" evidence="5">
    <location>
        <begin position="66"/>
        <end position="100"/>
    </location>
</feature>
<protein>
    <submittedName>
        <fullName evidence="8">NlpC/P60 family protein</fullName>
    </submittedName>
</protein>
<reference evidence="8 9" key="1">
    <citation type="submission" date="2009-01" db="EMBL/GenBank/DDBJ databases">
        <authorList>
            <person name="Qin X."/>
            <person name="Bachman B."/>
            <person name="Battles P."/>
            <person name="Bell A."/>
            <person name="Bess C."/>
            <person name="Bickham C."/>
            <person name="Chaboub L."/>
            <person name="Chen D."/>
            <person name="Coyle M."/>
            <person name="Deiros D.R."/>
            <person name="Dinh H."/>
            <person name="Forbes L."/>
            <person name="Fowler G."/>
            <person name="Francisco L."/>
            <person name="Fu Q."/>
            <person name="Gubbala S."/>
            <person name="Hale W."/>
            <person name="Han Y."/>
            <person name="Hemphill L."/>
            <person name="Highlander S.K."/>
            <person name="Hirani K."/>
            <person name="Hogues M."/>
            <person name="Jackson L."/>
            <person name="Jakkamsetti A."/>
            <person name="Javaid M."/>
            <person name="Jiang H."/>
            <person name="Korchina V."/>
            <person name="Kovar C."/>
            <person name="Lara F."/>
            <person name="Lee S."/>
            <person name="Mata R."/>
            <person name="Mathew T."/>
            <person name="Moen C."/>
            <person name="Morales K."/>
            <person name="Munidasa M."/>
            <person name="Nazareth L."/>
            <person name="Ngo R."/>
            <person name="Nguyen L."/>
            <person name="Okwuonu G."/>
            <person name="Ongeri F."/>
            <person name="Patil S."/>
            <person name="Petrosino J."/>
            <person name="Pham C."/>
            <person name="Pham P."/>
            <person name="Pu L.-L."/>
            <person name="Puazo M."/>
            <person name="Raj R."/>
            <person name="Reid J."/>
            <person name="Rouhana J."/>
            <person name="Saada N."/>
            <person name="Shang Y."/>
            <person name="Simmons D."/>
            <person name="Thornton R."/>
            <person name="Warren J."/>
            <person name="Weissenberger G."/>
            <person name="Zhang J."/>
            <person name="Zhang L."/>
            <person name="Zhou C."/>
            <person name="Zhu D."/>
            <person name="Muzny D."/>
            <person name="Worley K."/>
            <person name="Gibbs R."/>
        </authorList>
    </citation>
    <scope>NUCLEOTIDE SEQUENCE [LARGE SCALE GENOMIC DNA]</scope>
    <source>
        <strain evidence="8 9">DSM 15434</strain>
    </source>
</reference>
<dbReference type="GO" id="GO:0008234">
    <property type="term" value="F:cysteine-type peptidase activity"/>
    <property type="evidence" value="ECO:0007669"/>
    <property type="project" value="UniProtKB-KW"/>
</dbReference>
<dbReference type="PROSITE" id="PS51935">
    <property type="entry name" value="NLPC_P60"/>
    <property type="match status" value="1"/>
</dbReference>
<evidence type="ECO:0000313" key="9">
    <source>
        <dbReference type="Proteomes" id="UP000004778"/>
    </source>
</evidence>
<sequence length="432" mass="43957">MRASATTAGLAVAASLLVPGALADPVSQDDINRSKSAEASTSASIADLETQLSQLSADSDVAAVNAQAANEDYLEAKADLDTATAEADEAQKSADDAAAKTASARSELGAAVVQTYQEGGDALSALQPYLTSESLADLADADVALTRAGEKADAQVQSVEALQAVAETMQGIADQKQSEKQAAADTAASAKASADSAASAAASAVSSAQTKRQGLIAQLAAQRNTTVELETQYQEQLDAQRKAAEEAAAKAAAEKAAQEAAAQQAAAQAVAQAQAQAAAQAAAQQAAAQAAAQQQAAAQPQAPAPSAPAASSGRGASAVAAAKTFLGVPYVWGGESYNGVDCSGLVMLSYRQVGVSLYHSSRVQYGQGTKVPLSQMQPGDLIFWSKNGTQPGIYHVAMYVGDGQMIEAPNFNMVVRITSVRYSKIMPYAVRP</sequence>
<name>C0W603_9ACTO</name>
<evidence type="ECO:0000256" key="3">
    <source>
        <dbReference type="ARBA" id="ARBA00022801"/>
    </source>
</evidence>
<gene>
    <name evidence="8" type="ORF">HMPREF0058_1297</name>
</gene>
<dbReference type="Pfam" id="PF00877">
    <property type="entry name" value="NLPC_P60"/>
    <property type="match status" value="1"/>
</dbReference>
<feature type="domain" description="NlpC/P60" evidence="7">
    <location>
        <begin position="312"/>
        <end position="432"/>
    </location>
</feature>
<dbReference type="PANTHER" id="PTHR47053:SF1">
    <property type="entry name" value="MUREIN DD-ENDOPEPTIDASE MEPH-RELATED"/>
    <property type="match status" value="1"/>
</dbReference>
<organism evidence="8 9">
    <name type="scientific">Actinomyces urogenitalis DSM 15434</name>
    <dbReference type="NCBI Taxonomy" id="525246"/>
    <lineage>
        <taxon>Bacteria</taxon>
        <taxon>Bacillati</taxon>
        <taxon>Actinomycetota</taxon>
        <taxon>Actinomycetes</taxon>
        <taxon>Actinomycetales</taxon>
        <taxon>Actinomycetaceae</taxon>
        <taxon>Actinomyces</taxon>
    </lineage>
</organism>
<keyword evidence="9" id="KW-1185">Reference proteome</keyword>